<dbReference type="OrthoDB" id="653904at2759"/>
<dbReference type="Proteomes" id="UP000324748">
    <property type="component" value="Unassembled WGS sequence"/>
</dbReference>
<protein>
    <recommendedName>
        <fullName evidence="4">Transcription factor CBF/NF-Y/archaeal histone domain-containing protein</fullName>
    </recommendedName>
</protein>
<evidence type="ECO:0000313" key="5">
    <source>
        <dbReference type="EMBL" id="KAA1083763.1"/>
    </source>
</evidence>
<accession>A0A5B0N5J8</accession>
<feature type="region of interest" description="Disordered" evidence="3">
    <location>
        <begin position="158"/>
        <end position="207"/>
    </location>
</feature>
<evidence type="ECO:0000256" key="2">
    <source>
        <dbReference type="ARBA" id="ARBA00023242"/>
    </source>
</evidence>
<dbReference type="GO" id="GO:0016251">
    <property type="term" value="F:RNA polymerase II general transcription initiation factor activity"/>
    <property type="evidence" value="ECO:0007669"/>
    <property type="project" value="TreeGrafter"/>
</dbReference>
<feature type="compositionally biased region" description="Basic and acidic residues" evidence="3">
    <location>
        <begin position="170"/>
        <end position="182"/>
    </location>
</feature>
<dbReference type="InterPro" id="IPR009072">
    <property type="entry name" value="Histone-fold"/>
</dbReference>
<dbReference type="SUPFAM" id="SSF47113">
    <property type="entry name" value="Histone-fold"/>
    <property type="match status" value="2"/>
</dbReference>
<reference evidence="5 6" key="1">
    <citation type="submission" date="2019-05" db="EMBL/GenBank/DDBJ databases">
        <title>Emergence of the Ug99 lineage of the wheat stem rust pathogen through somatic hybridization.</title>
        <authorList>
            <person name="Li F."/>
            <person name="Upadhyaya N.M."/>
            <person name="Sperschneider J."/>
            <person name="Matny O."/>
            <person name="Nguyen-Phuc H."/>
            <person name="Mago R."/>
            <person name="Raley C."/>
            <person name="Miller M.E."/>
            <person name="Silverstein K.A.T."/>
            <person name="Henningsen E."/>
            <person name="Hirsch C.D."/>
            <person name="Visser B."/>
            <person name="Pretorius Z.A."/>
            <person name="Steffenson B.J."/>
            <person name="Schwessinger B."/>
            <person name="Dodds P.N."/>
            <person name="Figueroa M."/>
        </authorList>
    </citation>
    <scope>NUCLEOTIDE SEQUENCE [LARGE SCALE GENOMIC DNA]</scope>
    <source>
        <strain evidence="5">21-0</strain>
    </source>
</reference>
<dbReference type="EMBL" id="VSWC01000118">
    <property type="protein sequence ID" value="KAA1083763.1"/>
    <property type="molecule type" value="Genomic_DNA"/>
</dbReference>
<gene>
    <name evidence="5" type="ORF">PGT21_006294</name>
</gene>
<keyword evidence="6" id="KW-1185">Reference proteome</keyword>
<keyword evidence="2" id="KW-0539">Nucleus</keyword>
<comment type="subcellular location">
    <subcellularLocation>
        <location evidence="1">Nucleus</location>
    </subcellularLocation>
</comment>
<feature type="domain" description="Transcription factor CBF/NF-Y/archaeal histone" evidence="4">
    <location>
        <begin position="9"/>
        <end position="35"/>
    </location>
</feature>
<evidence type="ECO:0000259" key="4">
    <source>
        <dbReference type="Pfam" id="PF00808"/>
    </source>
</evidence>
<evidence type="ECO:0000313" key="6">
    <source>
        <dbReference type="Proteomes" id="UP000324748"/>
    </source>
</evidence>
<feature type="compositionally biased region" description="Acidic residues" evidence="3">
    <location>
        <begin position="183"/>
        <end position="207"/>
    </location>
</feature>
<dbReference type="AlphaFoldDB" id="A0A5B0N5J8"/>
<sequence>MKKKGGSSRFPVARIKKIMQADEDVGKVAQATPLLVCMRPNSKQSPPTPPPLPSFHSFNLTSIFTPAKPTLILIALESPHKSDITFTDACSCFFSYAVSHEPIAKAVEMFMQSLVEAAVNEAQHRGSRKVQAYHLKQAIQVTPAFDFLKDIVAKIPDPVHGAAEDPEPSTDQRKRSTGKQKEDDEDAMGEEEEDSGLGGAEDDEEYY</sequence>
<dbReference type="Gene3D" id="1.10.20.10">
    <property type="entry name" value="Histone, subunit A"/>
    <property type="match status" value="1"/>
</dbReference>
<feature type="domain" description="Transcription factor CBF/NF-Y/archaeal histone" evidence="4">
    <location>
        <begin position="102"/>
        <end position="139"/>
    </location>
</feature>
<dbReference type="GO" id="GO:0017054">
    <property type="term" value="C:negative cofactor 2 complex"/>
    <property type="evidence" value="ECO:0007669"/>
    <property type="project" value="TreeGrafter"/>
</dbReference>
<evidence type="ECO:0000256" key="1">
    <source>
        <dbReference type="ARBA" id="ARBA00004123"/>
    </source>
</evidence>
<dbReference type="InterPro" id="IPR050568">
    <property type="entry name" value="Transcr_DNA_Rep_Reg"/>
</dbReference>
<evidence type="ECO:0000256" key="3">
    <source>
        <dbReference type="SAM" id="MobiDB-lite"/>
    </source>
</evidence>
<dbReference type="CDD" id="cd22906">
    <property type="entry name" value="HFD_DRAP1"/>
    <property type="match status" value="1"/>
</dbReference>
<dbReference type="PANTHER" id="PTHR10252">
    <property type="entry name" value="HISTONE-LIKE TRANSCRIPTION FACTOR CCAAT-RELATED"/>
    <property type="match status" value="1"/>
</dbReference>
<dbReference type="PANTHER" id="PTHR10252:SF5">
    <property type="entry name" value="DR1-ASSOCIATED COREPRESSOR"/>
    <property type="match status" value="1"/>
</dbReference>
<proteinExistence type="predicted"/>
<organism evidence="5 6">
    <name type="scientific">Puccinia graminis f. sp. tritici</name>
    <dbReference type="NCBI Taxonomy" id="56615"/>
    <lineage>
        <taxon>Eukaryota</taxon>
        <taxon>Fungi</taxon>
        <taxon>Dikarya</taxon>
        <taxon>Basidiomycota</taxon>
        <taxon>Pucciniomycotina</taxon>
        <taxon>Pucciniomycetes</taxon>
        <taxon>Pucciniales</taxon>
        <taxon>Pucciniaceae</taxon>
        <taxon>Puccinia</taxon>
    </lineage>
</organism>
<dbReference type="GO" id="GO:0001046">
    <property type="term" value="F:core promoter sequence-specific DNA binding"/>
    <property type="evidence" value="ECO:0007669"/>
    <property type="project" value="TreeGrafter"/>
</dbReference>
<dbReference type="GO" id="GO:0046982">
    <property type="term" value="F:protein heterodimerization activity"/>
    <property type="evidence" value="ECO:0007669"/>
    <property type="project" value="InterPro"/>
</dbReference>
<dbReference type="Pfam" id="PF00808">
    <property type="entry name" value="CBFD_NFYB_HMF"/>
    <property type="match status" value="2"/>
</dbReference>
<name>A0A5B0N5J8_PUCGR</name>
<comment type="caution">
    <text evidence="5">The sequence shown here is derived from an EMBL/GenBank/DDBJ whole genome shotgun (WGS) entry which is preliminary data.</text>
</comment>
<dbReference type="InterPro" id="IPR003958">
    <property type="entry name" value="CBFA_NFYB_domain"/>
</dbReference>